<dbReference type="InterPro" id="IPR036388">
    <property type="entry name" value="WH-like_DNA-bd_sf"/>
</dbReference>
<keyword evidence="4" id="KW-0804">Transcription</keyword>
<evidence type="ECO:0000256" key="1">
    <source>
        <dbReference type="ARBA" id="ARBA00009437"/>
    </source>
</evidence>
<name>A0A0D0H8Y7_9MICO</name>
<evidence type="ECO:0000313" key="6">
    <source>
        <dbReference type="EMBL" id="KIP53670.1"/>
    </source>
</evidence>
<evidence type="ECO:0000259" key="5">
    <source>
        <dbReference type="PROSITE" id="PS50931"/>
    </source>
</evidence>
<dbReference type="SUPFAM" id="SSF53850">
    <property type="entry name" value="Periplasmic binding protein-like II"/>
    <property type="match status" value="1"/>
</dbReference>
<dbReference type="PANTHER" id="PTHR30346">
    <property type="entry name" value="TRANSCRIPTIONAL DUAL REGULATOR HCAR-RELATED"/>
    <property type="match status" value="1"/>
</dbReference>
<dbReference type="InterPro" id="IPR036390">
    <property type="entry name" value="WH_DNA-bd_sf"/>
</dbReference>
<dbReference type="GO" id="GO:0032993">
    <property type="term" value="C:protein-DNA complex"/>
    <property type="evidence" value="ECO:0007669"/>
    <property type="project" value="TreeGrafter"/>
</dbReference>
<dbReference type="CDD" id="cd08414">
    <property type="entry name" value="PBP2_LTTR_aromatics_like"/>
    <property type="match status" value="1"/>
</dbReference>
<dbReference type="Gene3D" id="1.10.10.10">
    <property type="entry name" value="Winged helix-like DNA-binding domain superfamily/Winged helix DNA-binding domain"/>
    <property type="match status" value="1"/>
</dbReference>
<dbReference type="PROSITE" id="PS50931">
    <property type="entry name" value="HTH_LYSR"/>
    <property type="match status" value="1"/>
</dbReference>
<organism evidence="6 7">
    <name type="scientific">Leucobacter komagatae</name>
    <dbReference type="NCBI Taxonomy" id="55969"/>
    <lineage>
        <taxon>Bacteria</taxon>
        <taxon>Bacillati</taxon>
        <taxon>Actinomycetota</taxon>
        <taxon>Actinomycetes</taxon>
        <taxon>Micrococcales</taxon>
        <taxon>Microbacteriaceae</taxon>
        <taxon>Leucobacter</taxon>
    </lineage>
</organism>
<dbReference type="Pfam" id="PF00126">
    <property type="entry name" value="HTH_1"/>
    <property type="match status" value="1"/>
</dbReference>
<dbReference type="InterPro" id="IPR000847">
    <property type="entry name" value="LysR_HTH_N"/>
</dbReference>
<dbReference type="EMBL" id="JXSQ01000001">
    <property type="protein sequence ID" value="KIP53670.1"/>
    <property type="molecule type" value="Genomic_DNA"/>
</dbReference>
<keyword evidence="3" id="KW-0238">DNA-binding</keyword>
<dbReference type="AlphaFoldDB" id="A0A0D0H8Y7"/>
<sequence length="305" mass="33303">MVAGNGKDPTFQQLRCFRVLAQELHFGRAAALLHITQPPLTRHIQNLEQVVGVQLFVRVGRSVDLTPAGKAFQVECDRVLKRLDRGIEQARKVASGEAGDLVIGYVEPLGIDFLPRVLGAFRDLHPEHNLRLREMHTLDQVEALLDGAIDCGLLRTTTSSTDELVFETVWRDELVVALSERHTLARRFTDVIPLLELEHEPFVVYETSLGIGILTTILAACSNAGFSPAVAHAAGSTPMLLALVAGGEGVGLVSSEIAKVPRPGLVFRRIAGTPVVSDVLMGWRRNDEPAVLADLRHVIAQRTSK</sequence>
<dbReference type="Pfam" id="PF03466">
    <property type="entry name" value="LysR_substrate"/>
    <property type="match status" value="1"/>
</dbReference>
<dbReference type="FunFam" id="1.10.10.10:FF:000001">
    <property type="entry name" value="LysR family transcriptional regulator"/>
    <property type="match status" value="1"/>
</dbReference>
<dbReference type="SUPFAM" id="SSF46785">
    <property type="entry name" value="Winged helix' DNA-binding domain"/>
    <property type="match status" value="1"/>
</dbReference>
<accession>A0A0D0H8Y7</accession>
<dbReference type="InterPro" id="IPR005119">
    <property type="entry name" value="LysR_subst-bd"/>
</dbReference>
<dbReference type="RefSeq" id="WP_042542406.1">
    <property type="nucleotide sequence ID" value="NZ_JXSQ01000001.1"/>
</dbReference>
<keyword evidence="7" id="KW-1185">Reference proteome</keyword>
<dbReference type="Proteomes" id="UP000032120">
    <property type="component" value="Unassembled WGS sequence"/>
</dbReference>
<dbReference type="GO" id="GO:0003677">
    <property type="term" value="F:DNA binding"/>
    <property type="evidence" value="ECO:0007669"/>
    <property type="project" value="UniProtKB-KW"/>
</dbReference>
<proteinExistence type="inferred from homology"/>
<dbReference type="GO" id="GO:0003700">
    <property type="term" value="F:DNA-binding transcription factor activity"/>
    <property type="evidence" value="ECO:0007669"/>
    <property type="project" value="InterPro"/>
</dbReference>
<dbReference type="PANTHER" id="PTHR30346:SF0">
    <property type="entry name" value="HCA OPERON TRANSCRIPTIONAL ACTIVATOR HCAR"/>
    <property type="match status" value="1"/>
</dbReference>
<dbReference type="Gene3D" id="3.40.190.10">
    <property type="entry name" value="Periplasmic binding protein-like II"/>
    <property type="match status" value="2"/>
</dbReference>
<dbReference type="OrthoDB" id="3636008at2"/>
<keyword evidence="2" id="KW-0805">Transcription regulation</keyword>
<comment type="similarity">
    <text evidence="1">Belongs to the LysR transcriptional regulatory family.</text>
</comment>
<dbReference type="PRINTS" id="PR00039">
    <property type="entry name" value="HTHLYSR"/>
</dbReference>
<evidence type="ECO:0000313" key="7">
    <source>
        <dbReference type="Proteomes" id="UP000032120"/>
    </source>
</evidence>
<comment type="caution">
    <text evidence="6">The sequence shown here is derived from an EMBL/GenBank/DDBJ whole genome shotgun (WGS) entry which is preliminary data.</text>
</comment>
<evidence type="ECO:0000256" key="4">
    <source>
        <dbReference type="ARBA" id="ARBA00023163"/>
    </source>
</evidence>
<evidence type="ECO:0000256" key="3">
    <source>
        <dbReference type="ARBA" id="ARBA00023125"/>
    </source>
</evidence>
<reference evidence="6 7" key="1">
    <citation type="submission" date="2015-01" db="EMBL/GenBank/DDBJ databases">
        <title>Draft genome sequence of Leucobacter komagatae strain VKM ST2845.</title>
        <authorList>
            <person name="Karlyshev A.V."/>
            <person name="Kudryashova E.B."/>
        </authorList>
    </citation>
    <scope>NUCLEOTIDE SEQUENCE [LARGE SCALE GENOMIC DNA]</scope>
    <source>
        <strain evidence="6 7">VKM ST2845</strain>
    </source>
</reference>
<gene>
    <name evidence="6" type="ORF">SD72_00075</name>
</gene>
<evidence type="ECO:0000256" key="2">
    <source>
        <dbReference type="ARBA" id="ARBA00023015"/>
    </source>
</evidence>
<protein>
    <recommendedName>
        <fullName evidence="5">HTH lysR-type domain-containing protein</fullName>
    </recommendedName>
</protein>
<feature type="domain" description="HTH lysR-type" evidence="5">
    <location>
        <begin position="9"/>
        <end position="66"/>
    </location>
</feature>